<feature type="transmembrane region" description="Helical" evidence="3">
    <location>
        <begin position="88"/>
        <end position="112"/>
    </location>
</feature>
<keyword evidence="3" id="KW-0812">Transmembrane</keyword>
<evidence type="ECO:0000259" key="4">
    <source>
        <dbReference type="Pfam" id="PF13490"/>
    </source>
</evidence>
<feature type="domain" description="Putative zinc-finger" evidence="4">
    <location>
        <begin position="7"/>
        <end position="36"/>
    </location>
</feature>
<reference evidence="5 6" key="1">
    <citation type="submission" date="2022-02" db="EMBL/GenBank/DDBJ databases">
        <title>Paenibacillus sp. MBLB1776 Whole Genome Shotgun Sequencing.</title>
        <authorList>
            <person name="Hwang C.Y."/>
            <person name="Cho E.-S."/>
            <person name="Seo M.-J."/>
        </authorList>
    </citation>
    <scope>NUCLEOTIDE SEQUENCE [LARGE SCALE GENOMIC DNA]</scope>
    <source>
        <strain evidence="5 6">MBLB1776</strain>
    </source>
</reference>
<dbReference type="AlphaFoldDB" id="A0AA96LG48"/>
<protein>
    <recommendedName>
        <fullName evidence="2">Anti-sigma-W factor RsiW</fullName>
    </recommendedName>
</protein>
<dbReference type="EMBL" id="CP130318">
    <property type="protein sequence ID" value="WNQ13206.1"/>
    <property type="molecule type" value="Genomic_DNA"/>
</dbReference>
<evidence type="ECO:0000256" key="2">
    <source>
        <dbReference type="ARBA" id="ARBA00024438"/>
    </source>
</evidence>
<evidence type="ECO:0000256" key="1">
    <source>
        <dbReference type="ARBA" id="ARBA00024353"/>
    </source>
</evidence>
<dbReference type="InterPro" id="IPR027383">
    <property type="entry name" value="Znf_put"/>
</dbReference>
<keyword evidence="3" id="KW-0472">Membrane</keyword>
<comment type="similarity">
    <text evidence="1">Belongs to the zinc-associated anti-sigma factor (ZAS) superfamily. Anti-sigma-W factor family.</text>
</comment>
<organism evidence="5 6">
    <name type="scientific">Paenibacillus aurantius</name>
    <dbReference type="NCBI Taxonomy" id="2918900"/>
    <lineage>
        <taxon>Bacteria</taxon>
        <taxon>Bacillati</taxon>
        <taxon>Bacillota</taxon>
        <taxon>Bacilli</taxon>
        <taxon>Bacillales</taxon>
        <taxon>Paenibacillaceae</taxon>
        <taxon>Paenibacillus</taxon>
    </lineage>
</organism>
<proteinExistence type="inferred from homology"/>
<name>A0AA96LG48_9BACL</name>
<gene>
    <name evidence="5" type="ORF">MJA45_09335</name>
</gene>
<feature type="transmembrane region" description="Helical" evidence="3">
    <location>
        <begin position="118"/>
        <end position="151"/>
    </location>
</feature>
<dbReference type="KEGG" id="paun:MJA45_09335"/>
<evidence type="ECO:0000256" key="3">
    <source>
        <dbReference type="SAM" id="Phobius"/>
    </source>
</evidence>
<accession>A0AA96LG48</accession>
<dbReference type="Pfam" id="PF13490">
    <property type="entry name" value="zf-HC2"/>
    <property type="match status" value="1"/>
</dbReference>
<keyword evidence="6" id="KW-1185">Reference proteome</keyword>
<dbReference type="Proteomes" id="UP001305702">
    <property type="component" value="Chromosome"/>
</dbReference>
<sequence>MKTHPEDQLTAYIDKELGEEERGAVENHLKECPACRTLVEEILDMQQQLVTSYSGVGAPRNIEWQVMQAIDGQGEASSIGWKGLTVSLAGLLALLAWVIAGSPWMTILLIMAKSAGVLAYGILGSLAAIPALTASMAVLCLIILLLSVYFLRRLLRTAALQGGGTS</sequence>
<keyword evidence="3" id="KW-1133">Transmembrane helix</keyword>
<evidence type="ECO:0000313" key="6">
    <source>
        <dbReference type="Proteomes" id="UP001305702"/>
    </source>
</evidence>
<dbReference type="Gene3D" id="1.10.10.1320">
    <property type="entry name" value="Anti-sigma factor, zinc-finger domain"/>
    <property type="match status" value="1"/>
</dbReference>
<dbReference type="InterPro" id="IPR041916">
    <property type="entry name" value="Anti_sigma_zinc_sf"/>
</dbReference>
<dbReference type="RefSeq" id="WP_315606986.1">
    <property type="nucleotide sequence ID" value="NZ_CP130318.1"/>
</dbReference>
<evidence type="ECO:0000313" key="5">
    <source>
        <dbReference type="EMBL" id="WNQ13206.1"/>
    </source>
</evidence>